<sequence>MARLTLEAVNERLKAGRIGVTVQQRGDRLSLQATLPPKPGSNKREWHQQKISLGIYANPAGFAKAEAEAKLLGGRIASGEFDWGQYLDIPDSNEKLNSEYWITQFEKDYFGRRGNTPQTQNTWKSDYSPAFKLLSGELTPSNLVEAVCGVPANTRKRKLVCEKLTALAKFAGITVDLSPYTGGYGTSETQPRYIPTATEIVAARSLFEDRPDWQWLYGVLATYGLRPHEAFFCEISPQAPHVCKVLEGKTGSRELYPYHPQWAVNWNLSQIQLPPVTGRTYKEYGQRISKTFARRELAFTAYCLRHAFCIRLSTEYKIPVAIAANWTGHDPAVFLRIYNRWISGAEKRRVFEESLRLAPN</sequence>
<comment type="caution">
    <text evidence="2">The sequence shown here is derived from an EMBL/GenBank/DDBJ whole genome shotgun (WGS) entry which is preliminary data.</text>
</comment>
<dbReference type="Proteomes" id="UP000667802">
    <property type="component" value="Unassembled WGS sequence"/>
</dbReference>
<evidence type="ECO:0000313" key="3">
    <source>
        <dbReference type="Proteomes" id="UP000667802"/>
    </source>
</evidence>
<dbReference type="EMBL" id="JAALHA020000001">
    <property type="protein sequence ID" value="MDR9893217.1"/>
    <property type="molecule type" value="Genomic_DNA"/>
</dbReference>
<dbReference type="AlphaFoldDB" id="A0AAP5I3S2"/>
<gene>
    <name evidence="2" type="ORF">G7B40_001280</name>
</gene>
<dbReference type="InterPro" id="IPR011010">
    <property type="entry name" value="DNA_brk_join_enz"/>
</dbReference>
<name>A0AAP5I3S2_9CYAN</name>
<dbReference type="GO" id="GO:0003677">
    <property type="term" value="F:DNA binding"/>
    <property type="evidence" value="ECO:0007669"/>
    <property type="project" value="InterPro"/>
</dbReference>
<keyword evidence="1" id="KW-0233">DNA recombination</keyword>
<reference evidence="3" key="1">
    <citation type="journal article" date="2021" name="Science">
        <title>Hunting the eagle killer: A cyanobacterial neurotoxin causes vacuolar myelinopathy.</title>
        <authorList>
            <person name="Breinlinger S."/>
            <person name="Phillips T.J."/>
            <person name="Haram B.N."/>
            <person name="Mares J."/>
            <person name="Martinez Yerena J.A."/>
            <person name="Hrouzek P."/>
            <person name="Sobotka R."/>
            <person name="Henderson W.M."/>
            <person name="Schmieder P."/>
            <person name="Williams S.M."/>
            <person name="Lauderdale J.D."/>
            <person name="Wilde H.D."/>
            <person name="Gerrin W."/>
            <person name="Kust A."/>
            <person name="Washington J.W."/>
            <person name="Wagner C."/>
            <person name="Geier B."/>
            <person name="Liebeke M."/>
            <person name="Enke H."/>
            <person name="Niedermeyer T.H.J."/>
            <person name="Wilde S.B."/>
        </authorList>
    </citation>
    <scope>NUCLEOTIDE SEQUENCE [LARGE SCALE GENOMIC DNA]</scope>
    <source>
        <strain evidence="3">Thurmond2011</strain>
    </source>
</reference>
<evidence type="ECO:0000256" key="1">
    <source>
        <dbReference type="ARBA" id="ARBA00023172"/>
    </source>
</evidence>
<dbReference type="SUPFAM" id="SSF56349">
    <property type="entry name" value="DNA breaking-rejoining enzymes"/>
    <property type="match status" value="1"/>
</dbReference>
<keyword evidence="3" id="KW-1185">Reference proteome</keyword>
<dbReference type="RefSeq" id="WP_208344595.1">
    <property type="nucleotide sequence ID" value="NZ_CAWQFN010000518.1"/>
</dbReference>
<organism evidence="2 3">
    <name type="scientific">Aetokthonos hydrillicola Thurmond2011</name>
    <dbReference type="NCBI Taxonomy" id="2712845"/>
    <lineage>
        <taxon>Bacteria</taxon>
        <taxon>Bacillati</taxon>
        <taxon>Cyanobacteriota</taxon>
        <taxon>Cyanophyceae</taxon>
        <taxon>Nostocales</taxon>
        <taxon>Hapalosiphonaceae</taxon>
        <taxon>Aetokthonos</taxon>
    </lineage>
</organism>
<accession>A0AAP5I3S2</accession>
<dbReference type="InterPro" id="IPR013762">
    <property type="entry name" value="Integrase-like_cat_sf"/>
</dbReference>
<proteinExistence type="predicted"/>
<dbReference type="GO" id="GO:0006310">
    <property type="term" value="P:DNA recombination"/>
    <property type="evidence" value="ECO:0007669"/>
    <property type="project" value="UniProtKB-KW"/>
</dbReference>
<dbReference type="GO" id="GO:0015074">
    <property type="term" value="P:DNA integration"/>
    <property type="evidence" value="ECO:0007669"/>
    <property type="project" value="InterPro"/>
</dbReference>
<evidence type="ECO:0000313" key="2">
    <source>
        <dbReference type="EMBL" id="MDR9893217.1"/>
    </source>
</evidence>
<protein>
    <submittedName>
        <fullName evidence="2">Integrase</fullName>
    </submittedName>
</protein>
<dbReference type="Gene3D" id="1.10.443.10">
    <property type="entry name" value="Intergrase catalytic core"/>
    <property type="match status" value="1"/>
</dbReference>